<evidence type="ECO:0000313" key="3">
    <source>
        <dbReference type="Proteomes" id="UP001175271"/>
    </source>
</evidence>
<accession>A0AA39IAS6</accession>
<feature type="signal peptide" evidence="1">
    <location>
        <begin position="1"/>
        <end position="16"/>
    </location>
</feature>
<feature type="chain" id="PRO_5041235711" evidence="1">
    <location>
        <begin position="17"/>
        <end position="84"/>
    </location>
</feature>
<dbReference type="AlphaFoldDB" id="A0AA39IAS6"/>
<sequence length="84" mass="9590">MKVVFIALLLVASASCYFAPNPFYIPENCPFDDEYSCYFYNPKRHNIAIIPGPNGDRLIDVDAAFGHMKYPSRRRPLSDFEIAV</sequence>
<dbReference type="EMBL" id="JAUCMV010000002">
    <property type="protein sequence ID" value="KAK0420116.1"/>
    <property type="molecule type" value="Genomic_DNA"/>
</dbReference>
<evidence type="ECO:0000256" key="1">
    <source>
        <dbReference type="SAM" id="SignalP"/>
    </source>
</evidence>
<comment type="caution">
    <text evidence="2">The sequence shown here is derived from an EMBL/GenBank/DDBJ whole genome shotgun (WGS) entry which is preliminary data.</text>
</comment>
<dbReference type="Proteomes" id="UP001175271">
    <property type="component" value="Unassembled WGS sequence"/>
</dbReference>
<organism evidence="2 3">
    <name type="scientific">Steinernema hermaphroditum</name>
    <dbReference type="NCBI Taxonomy" id="289476"/>
    <lineage>
        <taxon>Eukaryota</taxon>
        <taxon>Metazoa</taxon>
        <taxon>Ecdysozoa</taxon>
        <taxon>Nematoda</taxon>
        <taxon>Chromadorea</taxon>
        <taxon>Rhabditida</taxon>
        <taxon>Tylenchina</taxon>
        <taxon>Panagrolaimomorpha</taxon>
        <taxon>Strongyloidoidea</taxon>
        <taxon>Steinernematidae</taxon>
        <taxon>Steinernema</taxon>
    </lineage>
</organism>
<reference evidence="2" key="1">
    <citation type="submission" date="2023-06" db="EMBL/GenBank/DDBJ databases">
        <title>Genomic analysis of the entomopathogenic nematode Steinernema hermaphroditum.</title>
        <authorList>
            <person name="Schwarz E.M."/>
            <person name="Heppert J.K."/>
            <person name="Baniya A."/>
            <person name="Schwartz H.T."/>
            <person name="Tan C.-H."/>
            <person name="Antoshechkin I."/>
            <person name="Sternberg P.W."/>
            <person name="Goodrich-Blair H."/>
            <person name="Dillman A.R."/>
        </authorList>
    </citation>
    <scope>NUCLEOTIDE SEQUENCE</scope>
    <source>
        <strain evidence="2">PS9179</strain>
        <tissue evidence="2">Whole animal</tissue>
    </source>
</reference>
<proteinExistence type="predicted"/>
<name>A0AA39IAS6_9BILA</name>
<dbReference type="PROSITE" id="PS51257">
    <property type="entry name" value="PROKAR_LIPOPROTEIN"/>
    <property type="match status" value="1"/>
</dbReference>
<evidence type="ECO:0000313" key="2">
    <source>
        <dbReference type="EMBL" id="KAK0420116.1"/>
    </source>
</evidence>
<keyword evidence="1" id="KW-0732">Signal</keyword>
<gene>
    <name evidence="2" type="ORF">QR680_014524</name>
</gene>
<keyword evidence="3" id="KW-1185">Reference proteome</keyword>
<protein>
    <submittedName>
        <fullName evidence="2">Uncharacterized protein</fullName>
    </submittedName>
</protein>